<comment type="caution">
    <text evidence="2">The sequence shown here is derived from an EMBL/GenBank/DDBJ whole genome shotgun (WGS) entry which is preliminary data.</text>
</comment>
<evidence type="ECO:0000313" key="2">
    <source>
        <dbReference type="EMBL" id="KAF6162890.1"/>
    </source>
</evidence>
<dbReference type="PANTHER" id="PTHR45023">
    <property type="match status" value="1"/>
</dbReference>
<proteinExistence type="predicted"/>
<feature type="region of interest" description="Disordered" evidence="1">
    <location>
        <begin position="18"/>
        <end position="68"/>
    </location>
</feature>
<sequence>QQLGTTLSTFPSQFQHPSSFANFSQPQSSQSYGTQPVNLSQSEGVGVVERQKGKGRRRSTKTTTNAGGRGSQLLKWTGIQNKNLVKAWVYVSEDRIKDNNQQLDIFWESVLDAFHEFCQEDGERVERTVSSLKYHWSDMNRGCKVYGTCLKNVMQCPISSMQQENLVSNSTFVITNYKLFLPKLYILLLF</sequence>
<name>A0A7J7N787_9MAGN</name>
<dbReference type="PANTHER" id="PTHR45023:SF4">
    <property type="entry name" value="GLYCINE-RICH PROTEIN-RELATED"/>
    <property type="match status" value="1"/>
</dbReference>
<evidence type="ECO:0000256" key="1">
    <source>
        <dbReference type="SAM" id="MobiDB-lite"/>
    </source>
</evidence>
<dbReference type="AlphaFoldDB" id="A0A7J7N787"/>
<dbReference type="OrthoDB" id="1021025at2759"/>
<reference evidence="2 3" key="1">
    <citation type="journal article" date="2020" name="IScience">
        <title>Genome Sequencing of the Endangered Kingdonia uniflora (Circaeasteraceae, Ranunculales) Reveals Potential Mechanisms of Evolutionary Specialization.</title>
        <authorList>
            <person name="Sun Y."/>
            <person name="Deng T."/>
            <person name="Zhang A."/>
            <person name="Moore M.J."/>
            <person name="Landis J.B."/>
            <person name="Lin N."/>
            <person name="Zhang H."/>
            <person name="Zhang X."/>
            <person name="Huang J."/>
            <person name="Zhang X."/>
            <person name="Sun H."/>
            <person name="Wang H."/>
        </authorList>
    </citation>
    <scope>NUCLEOTIDE SEQUENCE [LARGE SCALE GENOMIC DNA]</scope>
    <source>
        <strain evidence="2">TB1705</strain>
        <tissue evidence="2">Leaf</tissue>
    </source>
</reference>
<feature type="non-terminal residue" evidence="2">
    <location>
        <position position="190"/>
    </location>
</feature>
<keyword evidence="3" id="KW-1185">Reference proteome</keyword>
<gene>
    <name evidence="2" type="ORF">GIB67_021039</name>
</gene>
<organism evidence="2 3">
    <name type="scientific">Kingdonia uniflora</name>
    <dbReference type="NCBI Taxonomy" id="39325"/>
    <lineage>
        <taxon>Eukaryota</taxon>
        <taxon>Viridiplantae</taxon>
        <taxon>Streptophyta</taxon>
        <taxon>Embryophyta</taxon>
        <taxon>Tracheophyta</taxon>
        <taxon>Spermatophyta</taxon>
        <taxon>Magnoliopsida</taxon>
        <taxon>Ranunculales</taxon>
        <taxon>Circaeasteraceae</taxon>
        <taxon>Kingdonia</taxon>
    </lineage>
</organism>
<protein>
    <submittedName>
        <fullName evidence="2">Uncharacterized protein</fullName>
    </submittedName>
</protein>
<dbReference type="Proteomes" id="UP000541444">
    <property type="component" value="Unassembled WGS sequence"/>
</dbReference>
<accession>A0A7J7N787</accession>
<evidence type="ECO:0000313" key="3">
    <source>
        <dbReference type="Proteomes" id="UP000541444"/>
    </source>
</evidence>
<feature type="compositionally biased region" description="Polar residues" evidence="1">
    <location>
        <begin position="18"/>
        <end position="43"/>
    </location>
</feature>
<dbReference type="EMBL" id="JACGCM010001009">
    <property type="protein sequence ID" value="KAF6162890.1"/>
    <property type="molecule type" value="Genomic_DNA"/>
</dbReference>